<reference evidence="1" key="1">
    <citation type="submission" date="2022-09" db="EMBL/GenBank/DDBJ databases">
        <title>Eubacterium sp. LFL-14 isolated from human feces.</title>
        <authorList>
            <person name="Liu F."/>
        </authorList>
    </citation>
    <scope>NUCLEOTIDE SEQUENCE</scope>
    <source>
        <strain evidence="1">LFL-14</strain>
    </source>
</reference>
<sequence length="50" mass="5799">MGLSHQPNKQNSSIMYNYDDRYILSDNGNTAIERNKPAKVDCNNINHIYK</sequence>
<evidence type="ECO:0000313" key="2">
    <source>
        <dbReference type="Proteomes" id="UP001431199"/>
    </source>
</evidence>
<organism evidence="1 2">
    <name type="scientific">Eubacterium album</name>
    <dbReference type="NCBI Taxonomy" id="2978477"/>
    <lineage>
        <taxon>Bacteria</taxon>
        <taxon>Bacillati</taxon>
        <taxon>Bacillota</taxon>
        <taxon>Clostridia</taxon>
        <taxon>Eubacteriales</taxon>
        <taxon>Eubacteriaceae</taxon>
        <taxon>Eubacterium</taxon>
    </lineage>
</organism>
<accession>A0ABT2M2X9</accession>
<name>A0ABT2M2X9_9FIRM</name>
<dbReference type="Proteomes" id="UP001431199">
    <property type="component" value="Unassembled WGS sequence"/>
</dbReference>
<proteinExistence type="predicted"/>
<comment type="caution">
    <text evidence="1">The sequence shown here is derived from an EMBL/GenBank/DDBJ whole genome shotgun (WGS) entry which is preliminary data.</text>
</comment>
<evidence type="ECO:0008006" key="3">
    <source>
        <dbReference type="Google" id="ProtNLM"/>
    </source>
</evidence>
<dbReference type="EMBL" id="JAODBU010000013">
    <property type="protein sequence ID" value="MCT7399879.1"/>
    <property type="molecule type" value="Genomic_DNA"/>
</dbReference>
<gene>
    <name evidence="1" type="ORF">N5B56_12445</name>
</gene>
<keyword evidence="2" id="KW-1185">Reference proteome</keyword>
<evidence type="ECO:0000313" key="1">
    <source>
        <dbReference type="EMBL" id="MCT7399879.1"/>
    </source>
</evidence>
<protein>
    <recommendedName>
        <fullName evidence="3">YD repeat-containing protein</fullName>
    </recommendedName>
</protein>